<dbReference type="Proteomes" id="UP001243989">
    <property type="component" value="Unassembled WGS sequence"/>
</dbReference>
<keyword evidence="2" id="KW-1185">Reference proteome</keyword>
<name>A0AAJ0A1I4_9PEZI</name>
<comment type="caution">
    <text evidence="1">The sequence shown here is derived from an EMBL/GenBank/DDBJ whole genome shotgun (WGS) entry which is preliminary data.</text>
</comment>
<dbReference type="EMBL" id="JAHMHQ010000002">
    <property type="protein sequence ID" value="KAK1654696.1"/>
    <property type="molecule type" value="Genomic_DNA"/>
</dbReference>
<proteinExistence type="predicted"/>
<evidence type="ECO:0000313" key="2">
    <source>
        <dbReference type="Proteomes" id="UP001243989"/>
    </source>
</evidence>
<accession>A0AAJ0A1I4</accession>
<dbReference type="GeneID" id="85481282"/>
<evidence type="ECO:0000313" key="1">
    <source>
        <dbReference type="EMBL" id="KAK1654696.1"/>
    </source>
</evidence>
<dbReference type="RefSeq" id="XP_060450740.1">
    <property type="nucleotide sequence ID" value="XM_060596420.1"/>
</dbReference>
<organism evidence="1 2">
    <name type="scientific">Colletotrichum phormii</name>
    <dbReference type="NCBI Taxonomy" id="359342"/>
    <lineage>
        <taxon>Eukaryota</taxon>
        <taxon>Fungi</taxon>
        <taxon>Dikarya</taxon>
        <taxon>Ascomycota</taxon>
        <taxon>Pezizomycotina</taxon>
        <taxon>Sordariomycetes</taxon>
        <taxon>Hypocreomycetidae</taxon>
        <taxon>Glomerellales</taxon>
        <taxon>Glomerellaceae</taxon>
        <taxon>Colletotrichum</taxon>
        <taxon>Colletotrichum acutatum species complex</taxon>
    </lineage>
</organism>
<protein>
    <submittedName>
        <fullName evidence="1">Uncharacterized protein</fullName>
    </submittedName>
</protein>
<dbReference type="AlphaFoldDB" id="A0AAJ0A1I4"/>
<gene>
    <name evidence="1" type="ORF">BDP81DRAFT_87216</name>
</gene>
<sequence length="165" mass="18209">MITDALLPSAAISLLASTLPYISKPPTYPQPSPVNFHRPRLTRQRTKASLVCFGEEWELKTNDTPHSRCASCTWRASPTNILLCSQSNAIYTMTLVSSDSPHFLAASQGRAGVWSGEVEDHDMRRLVALSYMISGYVRGRVKGQGVKEGEEDGRTLLLEFFCGTT</sequence>
<reference evidence="1" key="1">
    <citation type="submission" date="2021-06" db="EMBL/GenBank/DDBJ databases">
        <title>Comparative genomics, transcriptomics and evolutionary studies reveal genomic signatures of adaptation to plant cell wall in hemibiotrophic fungi.</title>
        <authorList>
            <consortium name="DOE Joint Genome Institute"/>
            <person name="Baroncelli R."/>
            <person name="Diaz J.F."/>
            <person name="Benocci T."/>
            <person name="Peng M."/>
            <person name="Battaglia E."/>
            <person name="Haridas S."/>
            <person name="Andreopoulos W."/>
            <person name="Labutti K."/>
            <person name="Pangilinan J."/>
            <person name="Floch G.L."/>
            <person name="Makela M.R."/>
            <person name="Henrissat B."/>
            <person name="Grigoriev I.V."/>
            <person name="Crouch J.A."/>
            <person name="De Vries R.P."/>
            <person name="Sukno S.A."/>
            <person name="Thon M.R."/>
        </authorList>
    </citation>
    <scope>NUCLEOTIDE SEQUENCE</scope>
    <source>
        <strain evidence="1">CBS 102054</strain>
    </source>
</reference>